<proteinExistence type="predicted"/>
<feature type="compositionally biased region" description="Low complexity" evidence="1">
    <location>
        <begin position="1"/>
        <end position="19"/>
    </location>
</feature>
<evidence type="ECO:0000256" key="1">
    <source>
        <dbReference type="SAM" id="MobiDB-lite"/>
    </source>
</evidence>
<accession>A0A835QYT9</accession>
<dbReference type="Proteomes" id="UP000639772">
    <property type="component" value="Unassembled WGS sequence"/>
</dbReference>
<dbReference type="AlphaFoldDB" id="A0A835QYT9"/>
<comment type="caution">
    <text evidence="3">The sequence shown here is derived from an EMBL/GenBank/DDBJ whole genome shotgun (WGS) entry which is preliminary data.</text>
</comment>
<feature type="region of interest" description="Disordered" evidence="1">
    <location>
        <begin position="1"/>
        <end position="27"/>
    </location>
</feature>
<evidence type="ECO:0000313" key="2">
    <source>
        <dbReference type="EMBL" id="KAG0479834.1"/>
    </source>
</evidence>
<dbReference type="EMBL" id="JADCNL010000005">
    <property type="protein sequence ID" value="KAG0479834.1"/>
    <property type="molecule type" value="Genomic_DNA"/>
</dbReference>
<evidence type="ECO:0000313" key="5">
    <source>
        <dbReference type="Proteomes" id="UP000639772"/>
    </source>
</evidence>
<protein>
    <submittedName>
        <fullName evidence="3">Uncharacterized protein</fullName>
    </submittedName>
</protein>
<evidence type="ECO:0000313" key="4">
    <source>
        <dbReference type="Proteomes" id="UP000636800"/>
    </source>
</evidence>
<name>A0A835QYT9_VANPL</name>
<organism evidence="3 5">
    <name type="scientific">Vanilla planifolia</name>
    <name type="common">Vanilla</name>
    <dbReference type="NCBI Taxonomy" id="51239"/>
    <lineage>
        <taxon>Eukaryota</taxon>
        <taxon>Viridiplantae</taxon>
        <taxon>Streptophyta</taxon>
        <taxon>Embryophyta</taxon>
        <taxon>Tracheophyta</taxon>
        <taxon>Spermatophyta</taxon>
        <taxon>Magnoliopsida</taxon>
        <taxon>Liliopsida</taxon>
        <taxon>Asparagales</taxon>
        <taxon>Orchidaceae</taxon>
        <taxon>Vanilloideae</taxon>
        <taxon>Vanilleae</taxon>
        <taxon>Vanilla</taxon>
    </lineage>
</organism>
<dbReference type="Proteomes" id="UP000636800">
    <property type="component" value="Chromosome 5"/>
</dbReference>
<dbReference type="EMBL" id="JADCNM010000005">
    <property type="protein sequence ID" value="KAG0482316.1"/>
    <property type="molecule type" value="Genomic_DNA"/>
</dbReference>
<reference evidence="4 5" key="1">
    <citation type="journal article" date="2020" name="Nat. Food">
        <title>A phased Vanilla planifolia genome enables genetic improvement of flavour and production.</title>
        <authorList>
            <person name="Hasing T."/>
            <person name="Tang H."/>
            <person name="Brym M."/>
            <person name="Khazi F."/>
            <person name="Huang T."/>
            <person name="Chambers A.H."/>
        </authorList>
    </citation>
    <scope>NUCLEOTIDE SEQUENCE [LARGE SCALE GENOMIC DNA]</scope>
    <source>
        <tissue evidence="3">Leaf</tissue>
    </source>
</reference>
<keyword evidence="4" id="KW-1185">Reference proteome</keyword>
<evidence type="ECO:0000313" key="3">
    <source>
        <dbReference type="EMBL" id="KAG0482316.1"/>
    </source>
</evidence>
<sequence length="57" mass="6249">MADTRSIPVPSPRSRTSPSQKKNDLRPIGATIRVFPRSLEKCDIIAGSERGTVRVAE</sequence>
<gene>
    <name evidence="3" type="ORF">HPP92_010400</name>
    <name evidence="2" type="ORF">HPP92_010692</name>
</gene>